<dbReference type="EMBL" id="JACMSE010000001">
    <property type="protein sequence ID" value="MBC2887986.1"/>
    <property type="molecule type" value="Genomic_DNA"/>
</dbReference>
<sequence>MKTLKSSLDQLKAILEEKNPGGAEALRYAEVNDLWKNAVLAVFGGDSAALVLDHTNSVYVMSGEQGGNLRRFDRPRSETQGVVAGKVLAVYCDDSMVRSELDNRQELLKMKFKEQGEDVEALKILPSTRDMKNRHPFREEAAQAGSKDRSFVRPTRTARALTEEELAAVHKRAAQVEDPVVRRALYRAMLAEAARREEPEDAGSAF</sequence>
<gene>
    <name evidence="1" type="ORF">H7313_01225</name>
</gene>
<accession>A0A842JAZ5</accession>
<dbReference type="Proteomes" id="UP000587396">
    <property type="component" value="Unassembled WGS sequence"/>
</dbReference>
<keyword evidence="2" id="KW-1185">Reference proteome</keyword>
<evidence type="ECO:0000313" key="1">
    <source>
        <dbReference type="EMBL" id="MBC2887986.1"/>
    </source>
</evidence>
<reference evidence="1 2" key="1">
    <citation type="submission" date="2020-08" db="EMBL/GenBank/DDBJ databases">
        <authorList>
            <person name="Liu C."/>
            <person name="Sun Q."/>
        </authorList>
    </citation>
    <scope>NUCLEOTIDE SEQUENCE [LARGE SCALE GENOMIC DNA]</scope>
    <source>
        <strain evidence="1 2">N22</strain>
    </source>
</reference>
<comment type="caution">
    <text evidence="1">The sequence shown here is derived from an EMBL/GenBank/DDBJ whole genome shotgun (WGS) entry which is preliminary data.</text>
</comment>
<dbReference type="GO" id="GO:0016740">
    <property type="term" value="F:transferase activity"/>
    <property type="evidence" value="ECO:0007669"/>
    <property type="project" value="UniProtKB-KW"/>
</dbReference>
<proteinExistence type="predicted"/>
<name>A0A842JAZ5_9ACTN</name>
<keyword evidence="1" id="KW-0808">Transferase</keyword>
<dbReference type="AlphaFoldDB" id="A0A842JAZ5"/>
<organism evidence="1 2">
    <name type="scientific">Gordonibacter massiliensis</name>
    <name type="common">ex Traore et al. 2017</name>
    <dbReference type="NCBI Taxonomy" id="1841863"/>
    <lineage>
        <taxon>Bacteria</taxon>
        <taxon>Bacillati</taxon>
        <taxon>Actinomycetota</taxon>
        <taxon>Coriobacteriia</taxon>
        <taxon>Eggerthellales</taxon>
        <taxon>Eggerthellaceae</taxon>
        <taxon>Gordonibacter</taxon>
    </lineage>
</organism>
<protein>
    <submittedName>
        <fullName evidence="1">Phosphoadenosine phosphosulfate sulfotransferase</fullName>
    </submittedName>
</protein>
<dbReference type="RefSeq" id="WP_185904001.1">
    <property type="nucleotide sequence ID" value="NZ_JACMSE010000001.1"/>
</dbReference>
<evidence type="ECO:0000313" key="2">
    <source>
        <dbReference type="Proteomes" id="UP000587396"/>
    </source>
</evidence>